<dbReference type="Proteomes" id="UP000664859">
    <property type="component" value="Unassembled WGS sequence"/>
</dbReference>
<dbReference type="AlphaFoldDB" id="A0A835YUS1"/>
<proteinExistence type="predicted"/>
<feature type="chain" id="PRO_5032507474" evidence="2">
    <location>
        <begin position="22"/>
        <end position="456"/>
    </location>
</feature>
<feature type="signal peptide" evidence="2">
    <location>
        <begin position="1"/>
        <end position="21"/>
    </location>
</feature>
<reference evidence="3" key="1">
    <citation type="submission" date="2021-02" db="EMBL/GenBank/DDBJ databases">
        <title>First Annotated Genome of the Yellow-green Alga Tribonema minus.</title>
        <authorList>
            <person name="Mahan K.M."/>
        </authorList>
    </citation>
    <scope>NUCLEOTIDE SEQUENCE</scope>
    <source>
        <strain evidence="3">UTEX B ZZ1240</strain>
    </source>
</reference>
<keyword evidence="4" id="KW-1185">Reference proteome</keyword>
<gene>
    <name evidence="3" type="ORF">JKP88DRAFT_263513</name>
</gene>
<feature type="region of interest" description="Disordered" evidence="1">
    <location>
        <begin position="225"/>
        <end position="248"/>
    </location>
</feature>
<evidence type="ECO:0000256" key="2">
    <source>
        <dbReference type="SAM" id="SignalP"/>
    </source>
</evidence>
<sequence length="456" mass="46297">MPSCLAQWSLSLLVAATLALAQPETVFINTGSLVIGSVAGIESHQPLPGVCLELGILDTENREQRATADIGNSSGNSDGDAYGDVSLVPREFGDDLGLSHVMRMRTDRHGEFSFMIPSHALASSTATIVLSVYSAGGAVPTFQHVIVPDAGEETLIVELNMRVQDPPHALPIGAIDPGCHAGAGGFIEALLRAWKLQVEDAPHLCSGAINSEAVVDLSPCDAQSSTGGAGSVATPTSTSQDELDDTSAAQQMTASDCAQCSWASPLAAFRAIERATERAWGTSFYTPRAAPDLSQERSSNRTGDGPGTTPWRCAYACVALGSATAAAAAAAAAAAPAGSYATAACAALALLYTLFAEGGARDIAQLFKGAARGARAADGGASGSGNGDCAVTCWGEAGGSGGGVGGSGSMAAVAAAAAQQRTYEYIGGGDEDRFGRVMRALDRVQGIVLASLQRTK</sequence>
<evidence type="ECO:0000256" key="1">
    <source>
        <dbReference type="SAM" id="MobiDB-lite"/>
    </source>
</evidence>
<protein>
    <submittedName>
        <fullName evidence="3">Uncharacterized protein</fullName>
    </submittedName>
</protein>
<comment type="caution">
    <text evidence="3">The sequence shown here is derived from an EMBL/GenBank/DDBJ whole genome shotgun (WGS) entry which is preliminary data.</text>
</comment>
<accession>A0A835YUS1</accession>
<keyword evidence="2" id="KW-0732">Signal</keyword>
<evidence type="ECO:0000313" key="3">
    <source>
        <dbReference type="EMBL" id="KAG5181701.1"/>
    </source>
</evidence>
<evidence type="ECO:0000313" key="4">
    <source>
        <dbReference type="Proteomes" id="UP000664859"/>
    </source>
</evidence>
<organism evidence="3 4">
    <name type="scientific">Tribonema minus</name>
    <dbReference type="NCBI Taxonomy" id="303371"/>
    <lineage>
        <taxon>Eukaryota</taxon>
        <taxon>Sar</taxon>
        <taxon>Stramenopiles</taxon>
        <taxon>Ochrophyta</taxon>
        <taxon>PX clade</taxon>
        <taxon>Xanthophyceae</taxon>
        <taxon>Tribonematales</taxon>
        <taxon>Tribonemataceae</taxon>
        <taxon>Tribonema</taxon>
    </lineage>
</organism>
<name>A0A835YUS1_9STRA</name>
<dbReference type="EMBL" id="JAFCMP010000301">
    <property type="protein sequence ID" value="KAG5181701.1"/>
    <property type="molecule type" value="Genomic_DNA"/>
</dbReference>